<feature type="region of interest" description="Disordered" evidence="12">
    <location>
        <begin position="23"/>
        <end position="50"/>
    </location>
</feature>
<keyword evidence="8" id="KW-0175">Coiled coil</keyword>
<evidence type="ECO:0000256" key="5">
    <source>
        <dbReference type="ARBA" id="ARBA00022618"/>
    </source>
</evidence>
<accession>A0A0K8RI16</accession>
<evidence type="ECO:0000313" key="13">
    <source>
        <dbReference type="EMBL" id="JAA70770.1"/>
    </source>
</evidence>
<keyword evidence="5" id="KW-0132">Cell division</keyword>
<dbReference type="Pfam" id="PF10471">
    <property type="entry name" value="ANAPC_CDC26"/>
    <property type="match status" value="1"/>
</dbReference>
<dbReference type="InterPro" id="IPR018860">
    <property type="entry name" value="APC_suCDC26"/>
</dbReference>
<evidence type="ECO:0000256" key="8">
    <source>
        <dbReference type="ARBA" id="ARBA00023054"/>
    </source>
</evidence>
<feature type="compositionally biased region" description="Basic and acidic residues" evidence="12">
    <location>
        <begin position="23"/>
        <end position="37"/>
    </location>
</feature>
<organism evidence="13">
    <name type="scientific">Ixodes ricinus</name>
    <name type="common">Common tick</name>
    <name type="synonym">Acarus ricinus</name>
    <dbReference type="NCBI Taxonomy" id="34613"/>
    <lineage>
        <taxon>Eukaryota</taxon>
        <taxon>Metazoa</taxon>
        <taxon>Ecdysozoa</taxon>
        <taxon>Arthropoda</taxon>
        <taxon>Chelicerata</taxon>
        <taxon>Arachnida</taxon>
        <taxon>Acari</taxon>
        <taxon>Parasitiformes</taxon>
        <taxon>Ixodida</taxon>
        <taxon>Ixodoidea</taxon>
        <taxon>Ixodidae</taxon>
        <taxon>Ixodinae</taxon>
        <taxon>Ixodes</taxon>
    </lineage>
</organism>
<evidence type="ECO:0000256" key="6">
    <source>
        <dbReference type="ARBA" id="ARBA00022776"/>
    </source>
</evidence>
<dbReference type="AlphaFoldDB" id="A0A0K8RI16"/>
<proteinExistence type="evidence at transcript level"/>
<dbReference type="PANTHER" id="PTHR28579:SF1">
    <property type="entry name" value="ANAPHASE-PROMOTING COMPLEX SUBUNIT CDC26"/>
    <property type="match status" value="1"/>
</dbReference>
<dbReference type="GO" id="GO:0051301">
    <property type="term" value="P:cell division"/>
    <property type="evidence" value="ECO:0007669"/>
    <property type="project" value="UniProtKB-KW"/>
</dbReference>
<evidence type="ECO:0000256" key="3">
    <source>
        <dbReference type="ARBA" id="ARBA00007939"/>
    </source>
</evidence>
<comment type="similarity">
    <text evidence="3">Belongs to the CDC26 family.</text>
</comment>
<dbReference type="GO" id="GO:0007346">
    <property type="term" value="P:regulation of mitotic cell cycle"/>
    <property type="evidence" value="ECO:0007669"/>
    <property type="project" value="TreeGrafter"/>
</dbReference>
<evidence type="ECO:0000256" key="11">
    <source>
        <dbReference type="ARBA" id="ARBA00032907"/>
    </source>
</evidence>
<keyword evidence="9" id="KW-0539">Nucleus</keyword>
<evidence type="ECO:0000256" key="12">
    <source>
        <dbReference type="SAM" id="MobiDB-lite"/>
    </source>
</evidence>
<comment type="subcellular location">
    <subcellularLocation>
        <location evidence="1">Nucleus</location>
    </subcellularLocation>
</comment>
<dbReference type="EMBL" id="GADI01003038">
    <property type="protein sequence ID" value="JAA70770.1"/>
    <property type="molecule type" value="mRNA"/>
</dbReference>
<name>A0A0K8RI16_IXORI</name>
<keyword evidence="10" id="KW-0131">Cell cycle</keyword>
<reference evidence="13" key="1">
    <citation type="submission" date="2012-12" db="EMBL/GenBank/DDBJ databases">
        <title>Identification and characterization of a phenylalanine ammonia-lyase gene family in Isatis indigotica Fort.</title>
        <authorList>
            <person name="Liu Q."/>
            <person name="Chen J."/>
            <person name="Zhou X."/>
            <person name="Di P."/>
            <person name="Xiao Y."/>
            <person name="Xuan H."/>
            <person name="Zhang L."/>
            <person name="Chen W."/>
        </authorList>
    </citation>
    <scope>NUCLEOTIDE SEQUENCE</scope>
    <source>
        <tissue evidence="13">Salivary gland</tissue>
    </source>
</reference>
<evidence type="ECO:0000256" key="1">
    <source>
        <dbReference type="ARBA" id="ARBA00004123"/>
    </source>
</evidence>
<dbReference type="PANTHER" id="PTHR28579">
    <property type="entry name" value="ANAPHASE-PROMOTING COMPLEX SUBUNIT CDC26"/>
    <property type="match status" value="1"/>
</dbReference>
<evidence type="ECO:0000256" key="10">
    <source>
        <dbReference type="ARBA" id="ARBA00023306"/>
    </source>
</evidence>
<evidence type="ECO:0000256" key="2">
    <source>
        <dbReference type="ARBA" id="ARBA00004906"/>
    </source>
</evidence>
<dbReference type="GO" id="GO:0031145">
    <property type="term" value="P:anaphase-promoting complex-dependent catabolic process"/>
    <property type="evidence" value="ECO:0007669"/>
    <property type="project" value="InterPro"/>
</dbReference>
<sequence length="134" mass="15411">MYRRQPTRIEVKMDDLQEYEALKKEWDDKKTPHDKTPDTASNTAASKPTVHERISRIVVRAESCELSTGPPDERCFRQLIRLQIHVRLQNSRRALNPLSCFTFRPPDHACFRCTPGWAESPVVSFTSFPLGGLV</sequence>
<comment type="pathway">
    <text evidence="2">Protein modification; protein ubiquitination.</text>
</comment>
<keyword evidence="6" id="KW-0498">Mitosis</keyword>
<evidence type="ECO:0000256" key="9">
    <source>
        <dbReference type="ARBA" id="ARBA00023242"/>
    </source>
</evidence>
<evidence type="ECO:0000256" key="4">
    <source>
        <dbReference type="ARBA" id="ARBA00018549"/>
    </source>
</evidence>
<keyword evidence="7" id="KW-0833">Ubl conjugation pathway</keyword>
<dbReference type="GO" id="GO:0070979">
    <property type="term" value="P:protein K11-linked ubiquitination"/>
    <property type="evidence" value="ECO:0007669"/>
    <property type="project" value="TreeGrafter"/>
</dbReference>
<dbReference type="GO" id="GO:0005680">
    <property type="term" value="C:anaphase-promoting complex"/>
    <property type="evidence" value="ECO:0007669"/>
    <property type="project" value="InterPro"/>
</dbReference>
<evidence type="ECO:0000256" key="7">
    <source>
        <dbReference type="ARBA" id="ARBA00022786"/>
    </source>
</evidence>
<protein>
    <recommendedName>
        <fullName evidence="4">Anaphase-promoting complex subunit CDC26</fullName>
    </recommendedName>
    <alternativeName>
        <fullName evidence="11">Cell division cycle protein 26 homolog</fullName>
    </alternativeName>
</protein>